<feature type="transmembrane region" description="Helical" evidence="1">
    <location>
        <begin position="222"/>
        <end position="242"/>
    </location>
</feature>
<feature type="transmembrane region" description="Helical" evidence="1">
    <location>
        <begin position="73"/>
        <end position="92"/>
    </location>
</feature>
<feature type="transmembrane region" description="Helical" evidence="1">
    <location>
        <begin position="200"/>
        <end position="216"/>
    </location>
</feature>
<dbReference type="EMBL" id="CP036313">
    <property type="protein sequence ID" value="QBH15523.1"/>
    <property type="molecule type" value="Genomic_DNA"/>
</dbReference>
<feature type="transmembrane region" description="Helical" evidence="1">
    <location>
        <begin position="6"/>
        <end position="24"/>
    </location>
</feature>
<name>A0A328FCR9_9BACT</name>
<sequence length="279" mass="30522">MPETIWAGFNYIIIVGLIACLAWMTRIYQRRIEPAIGTNTVRRLSWIGALTLIFIILYLPVGQAGLKSNTITALSTATLVLLACVAGHWLVIPLKRPSEFIPIGMAVALSDIFSVFSGPTRNFAEDISDYYREGMTGPAPLVNFFLVKMPMPGNAYFMPVFGISDWVVVALLSAGALRFSMNDNIFSLAESTQRQNKSRIFFPVAGIGLIFSIVAARSMDLYLPALPFIVIVFLSAMAAKYPAVRKLGIEEIRAIIFVGTLMGLLMAAFNFIKNGIGPG</sequence>
<protein>
    <submittedName>
        <fullName evidence="3">Uncharacterized protein</fullName>
    </submittedName>
</protein>
<gene>
    <name evidence="3" type="ORF">DO021_10350</name>
    <name evidence="2" type="ORF">EYB58_05335</name>
</gene>
<proteinExistence type="predicted"/>
<reference evidence="2 5" key="2">
    <citation type="submission" date="2019-02" db="EMBL/GenBank/DDBJ databases">
        <title>Complete genome sequence of Desulfobacter hydrogenophilus AcRS1.</title>
        <authorList>
            <person name="Marietou A."/>
            <person name="Lund M.B."/>
            <person name="Marshall I.P.G."/>
            <person name="Schreiber L."/>
            <person name="Jorgensen B."/>
        </authorList>
    </citation>
    <scope>NUCLEOTIDE SEQUENCE [LARGE SCALE GENOMIC DNA]</scope>
    <source>
        <strain evidence="2 5">AcRS1</strain>
    </source>
</reference>
<evidence type="ECO:0000256" key="1">
    <source>
        <dbReference type="SAM" id="Phobius"/>
    </source>
</evidence>
<evidence type="ECO:0000313" key="2">
    <source>
        <dbReference type="EMBL" id="QBH15523.1"/>
    </source>
</evidence>
<dbReference type="Proteomes" id="UP000248798">
    <property type="component" value="Unassembled WGS sequence"/>
</dbReference>
<evidence type="ECO:0000313" key="4">
    <source>
        <dbReference type="Proteomes" id="UP000248798"/>
    </source>
</evidence>
<accession>A0A328FCR9</accession>
<evidence type="ECO:0000313" key="5">
    <source>
        <dbReference type="Proteomes" id="UP000293902"/>
    </source>
</evidence>
<feature type="transmembrane region" description="Helical" evidence="1">
    <location>
        <begin position="254"/>
        <end position="272"/>
    </location>
</feature>
<evidence type="ECO:0000313" key="3">
    <source>
        <dbReference type="EMBL" id="RAM02079.1"/>
    </source>
</evidence>
<organism evidence="3 4">
    <name type="scientific">Desulfobacter hydrogenophilus</name>
    <dbReference type="NCBI Taxonomy" id="2291"/>
    <lineage>
        <taxon>Bacteria</taxon>
        <taxon>Pseudomonadati</taxon>
        <taxon>Thermodesulfobacteriota</taxon>
        <taxon>Desulfobacteria</taxon>
        <taxon>Desulfobacterales</taxon>
        <taxon>Desulfobacteraceae</taxon>
        <taxon>Desulfobacter</taxon>
    </lineage>
</organism>
<dbReference type="OrthoDB" id="5405880at2"/>
<dbReference type="EMBL" id="QLNI01000019">
    <property type="protein sequence ID" value="RAM02079.1"/>
    <property type="molecule type" value="Genomic_DNA"/>
</dbReference>
<dbReference type="AlphaFoldDB" id="A0A328FCR9"/>
<feature type="transmembrane region" description="Helical" evidence="1">
    <location>
        <begin position="99"/>
        <end position="116"/>
    </location>
</feature>
<reference evidence="3 4" key="1">
    <citation type="submission" date="2018-06" db="EMBL/GenBank/DDBJ databases">
        <title>Complete Genome Sequence of Desulfobacter hydrogenophilus (DSM3380).</title>
        <authorList>
            <person name="Marietou A."/>
            <person name="Schreiber L."/>
            <person name="Marshall I."/>
            <person name="Jorgensen B."/>
        </authorList>
    </citation>
    <scope>NUCLEOTIDE SEQUENCE [LARGE SCALE GENOMIC DNA]</scope>
    <source>
        <strain evidence="3 4">DSM 3380</strain>
    </source>
</reference>
<dbReference type="Proteomes" id="UP000293902">
    <property type="component" value="Chromosome"/>
</dbReference>
<keyword evidence="1" id="KW-0812">Transmembrane</keyword>
<keyword evidence="1" id="KW-0472">Membrane</keyword>
<keyword evidence="1" id="KW-1133">Transmembrane helix</keyword>
<feature type="transmembrane region" description="Helical" evidence="1">
    <location>
        <begin position="44"/>
        <end position="61"/>
    </location>
</feature>
<keyword evidence="5" id="KW-1185">Reference proteome</keyword>
<feature type="transmembrane region" description="Helical" evidence="1">
    <location>
        <begin position="156"/>
        <end position="179"/>
    </location>
</feature>